<dbReference type="Proteomes" id="UP000316125">
    <property type="component" value="Chromosome"/>
</dbReference>
<feature type="transmembrane region" description="Helical" evidence="1">
    <location>
        <begin position="380"/>
        <end position="397"/>
    </location>
</feature>
<accession>A0A4Y5YQE7</accession>
<keyword evidence="1" id="KW-0812">Transmembrane</keyword>
<feature type="transmembrane region" description="Helical" evidence="1">
    <location>
        <begin position="263"/>
        <end position="282"/>
    </location>
</feature>
<reference evidence="2 3" key="1">
    <citation type="submission" date="2019-06" db="EMBL/GenBank/DDBJ databases">
        <title>Complete genome of Microbacterium foliorum M2.</title>
        <authorList>
            <person name="Cao G."/>
        </authorList>
    </citation>
    <scope>NUCLEOTIDE SEQUENCE [LARGE SCALE GENOMIC DNA]</scope>
    <source>
        <strain evidence="2 3">M2</strain>
    </source>
</reference>
<evidence type="ECO:0000313" key="3">
    <source>
        <dbReference type="Proteomes" id="UP000316125"/>
    </source>
</evidence>
<evidence type="ECO:0000256" key="1">
    <source>
        <dbReference type="SAM" id="Phobius"/>
    </source>
</evidence>
<name>A0A4Y5YQE7_9MICO</name>
<feature type="transmembrane region" description="Helical" evidence="1">
    <location>
        <begin position="34"/>
        <end position="56"/>
    </location>
</feature>
<sequence length="443" mass="47123">MSELDDLRSRVRALEQENASLRTPRRRPISVRSVTSGIVLVLALLMSPLAAVGTWARTQLVDTDQFVATFAPLAEDPQVQDFIADQVVVAIDEQLDVESLVSDVFDGIRGLDLAPRAEAALGILELPAAQGISSLIDGVVHDLVASDQFAAVWTESLRFTHDRAVAVLQDDPAVAVQLGSDGVISVDLGIVIERVKDVLTERGIGFADLIPVIEKSVPIAQTDALLLVRTVYQIAVVTGFWLPWLVLTLLIAGILLARRRSHAIFLTSTCFAVIFGLVAAGVGLGRTLFISGVSPAILPSGAARVLYDQIIELLQGAVVALAFLGVIAAVWSWTVGSSNSASTVRMVAGSTFAAVRGLWERKGVDTGRLGIAIERFRQPILLIGVAVGVLILVASRPVSVGSVISVVLGLLVLLVLVELIRRPETLIVVPEPTNPAVRRTPAP</sequence>
<feature type="transmembrane region" description="Helical" evidence="1">
    <location>
        <begin position="403"/>
        <end position="420"/>
    </location>
</feature>
<proteinExistence type="predicted"/>
<gene>
    <name evidence="2" type="ORF">FIV50_08500</name>
</gene>
<keyword evidence="1" id="KW-0472">Membrane</keyword>
<feature type="transmembrane region" description="Helical" evidence="1">
    <location>
        <begin position="231"/>
        <end position="256"/>
    </location>
</feature>
<dbReference type="RefSeq" id="WP_140037063.1">
    <property type="nucleotide sequence ID" value="NZ_CP041040.1"/>
</dbReference>
<keyword evidence="1" id="KW-1133">Transmembrane helix</keyword>
<dbReference type="OrthoDB" id="4350291at2"/>
<feature type="transmembrane region" description="Helical" evidence="1">
    <location>
        <begin position="314"/>
        <end position="334"/>
    </location>
</feature>
<evidence type="ECO:0008006" key="4">
    <source>
        <dbReference type="Google" id="ProtNLM"/>
    </source>
</evidence>
<organism evidence="2 3">
    <name type="scientific">Microbacterium foliorum</name>
    <dbReference type="NCBI Taxonomy" id="104336"/>
    <lineage>
        <taxon>Bacteria</taxon>
        <taxon>Bacillati</taxon>
        <taxon>Actinomycetota</taxon>
        <taxon>Actinomycetes</taxon>
        <taxon>Micrococcales</taxon>
        <taxon>Microbacteriaceae</taxon>
        <taxon>Microbacterium</taxon>
    </lineage>
</organism>
<dbReference type="EMBL" id="CP041040">
    <property type="protein sequence ID" value="QDE34828.1"/>
    <property type="molecule type" value="Genomic_DNA"/>
</dbReference>
<dbReference type="AlphaFoldDB" id="A0A4Y5YQE7"/>
<protein>
    <recommendedName>
        <fullName evidence="4">Integral membrane protein</fullName>
    </recommendedName>
</protein>
<evidence type="ECO:0000313" key="2">
    <source>
        <dbReference type="EMBL" id="QDE34828.1"/>
    </source>
</evidence>